<name>A0A2P7AMR5_9HYPH</name>
<evidence type="ECO:0000256" key="3">
    <source>
        <dbReference type="ARBA" id="ARBA00023163"/>
    </source>
</evidence>
<evidence type="ECO:0000313" key="7">
    <source>
        <dbReference type="Proteomes" id="UP000241158"/>
    </source>
</evidence>
<dbReference type="PROSITE" id="PS51071">
    <property type="entry name" value="HTH_RPIR"/>
    <property type="match status" value="1"/>
</dbReference>
<dbReference type="Gene3D" id="3.40.50.10490">
    <property type="entry name" value="Glucose-6-phosphate isomerase like protein, domain 1"/>
    <property type="match status" value="1"/>
</dbReference>
<keyword evidence="7" id="KW-1185">Reference proteome</keyword>
<keyword evidence="1" id="KW-0805">Transcription regulation</keyword>
<dbReference type="AlphaFoldDB" id="A0A2P7AMR5"/>
<dbReference type="PANTHER" id="PTHR30514">
    <property type="entry name" value="GLUCOKINASE"/>
    <property type="match status" value="1"/>
</dbReference>
<keyword evidence="3" id="KW-0804">Transcription</keyword>
<dbReference type="GO" id="GO:1901135">
    <property type="term" value="P:carbohydrate derivative metabolic process"/>
    <property type="evidence" value="ECO:0007669"/>
    <property type="project" value="InterPro"/>
</dbReference>
<dbReference type="SUPFAM" id="SSF46689">
    <property type="entry name" value="Homeodomain-like"/>
    <property type="match status" value="1"/>
</dbReference>
<accession>A0A2P7AMR5</accession>
<dbReference type="Pfam" id="PF01380">
    <property type="entry name" value="SIS"/>
    <property type="match status" value="1"/>
</dbReference>
<dbReference type="EMBL" id="PGGN01000005">
    <property type="protein sequence ID" value="PSH55503.1"/>
    <property type="molecule type" value="Genomic_DNA"/>
</dbReference>
<protein>
    <submittedName>
        <fullName evidence="6">MurR/RpiR family transcriptional regulator</fullName>
    </submittedName>
</protein>
<dbReference type="InterPro" id="IPR009057">
    <property type="entry name" value="Homeodomain-like_sf"/>
</dbReference>
<feature type="domain" description="SIS" evidence="5">
    <location>
        <begin position="140"/>
        <end position="280"/>
    </location>
</feature>
<sequence>MTCWGTNDMPGSREQIMQPHFDIIARLREIAETGKNSDSQVAAAILADAEFATHAAIDKLAQKAGVSEPTITRFCRMLGFEGTREFKVKLAQSLAIAGRYIVPEPAQGNETGIPSIIASSAVDAVQTVCGLVDLDILERSACLIARARMVRAYGSGGASSMAATELENRLFRLGVPAASYIDGEMQQMTAAASDERTVIVAFSLSGEIQPLIEAVAIAGRYGARTIALTAPGSSLACAAELVLPLHIEEGTDVYRPSPARYALLALTDMLAMTIAKKIGAPAVERMRRIKNLQGMHKIDAPNLPLGD</sequence>
<dbReference type="GO" id="GO:0097367">
    <property type="term" value="F:carbohydrate derivative binding"/>
    <property type="evidence" value="ECO:0007669"/>
    <property type="project" value="InterPro"/>
</dbReference>
<dbReference type="PANTHER" id="PTHR30514:SF1">
    <property type="entry name" value="HTH-TYPE TRANSCRIPTIONAL REGULATOR HEXR-RELATED"/>
    <property type="match status" value="1"/>
</dbReference>
<feature type="domain" description="HTH rpiR-type" evidence="4">
    <location>
        <begin position="21"/>
        <end position="97"/>
    </location>
</feature>
<reference evidence="7" key="1">
    <citation type="submission" date="2017-11" db="EMBL/GenBank/DDBJ databases">
        <authorList>
            <person name="Kuznetsova I."/>
            <person name="Sazanova A."/>
            <person name="Chirak E."/>
            <person name="Safronova V."/>
            <person name="Willems A."/>
        </authorList>
    </citation>
    <scope>NUCLEOTIDE SEQUENCE [LARGE SCALE GENOMIC DNA]</scope>
    <source>
        <strain evidence="7">PEPV15</strain>
    </source>
</reference>
<dbReference type="SUPFAM" id="SSF53697">
    <property type="entry name" value="SIS domain"/>
    <property type="match status" value="1"/>
</dbReference>
<keyword evidence="2" id="KW-0238">DNA-binding</keyword>
<dbReference type="PROSITE" id="PS51464">
    <property type="entry name" value="SIS"/>
    <property type="match status" value="1"/>
</dbReference>
<gene>
    <name evidence="6" type="ORF">CU100_22960</name>
</gene>
<dbReference type="GO" id="GO:0003677">
    <property type="term" value="F:DNA binding"/>
    <property type="evidence" value="ECO:0007669"/>
    <property type="project" value="UniProtKB-KW"/>
</dbReference>
<dbReference type="Proteomes" id="UP000241158">
    <property type="component" value="Unassembled WGS sequence"/>
</dbReference>
<dbReference type="Pfam" id="PF01418">
    <property type="entry name" value="HTH_6"/>
    <property type="match status" value="1"/>
</dbReference>
<evidence type="ECO:0000259" key="4">
    <source>
        <dbReference type="PROSITE" id="PS51071"/>
    </source>
</evidence>
<evidence type="ECO:0000313" key="6">
    <source>
        <dbReference type="EMBL" id="PSH55503.1"/>
    </source>
</evidence>
<dbReference type="InterPro" id="IPR001347">
    <property type="entry name" value="SIS_dom"/>
</dbReference>
<dbReference type="OrthoDB" id="8582409at2"/>
<comment type="caution">
    <text evidence="6">The sequence shown here is derived from an EMBL/GenBank/DDBJ whole genome shotgun (WGS) entry which is preliminary data.</text>
</comment>
<evidence type="ECO:0000256" key="1">
    <source>
        <dbReference type="ARBA" id="ARBA00023015"/>
    </source>
</evidence>
<dbReference type="GO" id="GO:0003700">
    <property type="term" value="F:DNA-binding transcription factor activity"/>
    <property type="evidence" value="ECO:0007669"/>
    <property type="project" value="InterPro"/>
</dbReference>
<dbReference type="Gene3D" id="1.10.10.10">
    <property type="entry name" value="Winged helix-like DNA-binding domain superfamily/Winged helix DNA-binding domain"/>
    <property type="match status" value="1"/>
</dbReference>
<proteinExistence type="predicted"/>
<dbReference type="InterPro" id="IPR035472">
    <property type="entry name" value="RpiR-like_SIS"/>
</dbReference>
<dbReference type="InterPro" id="IPR047640">
    <property type="entry name" value="RpiR-like"/>
</dbReference>
<dbReference type="InterPro" id="IPR036388">
    <property type="entry name" value="WH-like_DNA-bd_sf"/>
</dbReference>
<dbReference type="InterPro" id="IPR046348">
    <property type="entry name" value="SIS_dom_sf"/>
</dbReference>
<evidence type="ECO:0000259" key="5">
    <source>
        <dbReference type="PROSITE" id="PS51464"/>
    </source>
</evidence>
<organism evidence="6 7">
    <name type="scientific">Phyllobacterium endophyticum</name>
    <dbReference type="NCBI Taxonomy" id="1149773"/>
    <lineage>
        <taxon>Bacteria</taxon>
        <taxon>Pseudomonadati</taxon>
        <taxon>Pseudomonadota</taxon>
        <taxon>Alphaproteobacteria</taxon>
        <taxon>Hyphomicrobiales</taxon>
        <taxon>Phyllobacteriaceae</taxon>
        <taxon>Phyllobacterium</taxon>
    </lineage>
</organism>
<dbReference type="InterPro" id="IPR000281">
    <property type="entry name" value="HTH_RpiR"/>
</dbReference>
<evidence type="ECO:0000256" key="2">
    <source>
        <dbReference type="ARBA" id="ARBA00023125"/>
    </source>
</evidence>
<dbReference type="CDD" id="cd05013">
    <property type="entry name" value="SIS_RpiR"/>
    <property type="match status" value="1"/>
</dbReference>